<comment type="cofactor">
    <cofactor evidence="2">
        <name>a divalent metal cation</name>
        <dbReference type="ChEBI" id="CHEBI:60240"/>
    </cofactor>
</comment>
<dbReference type="Pfam" id="PF12850">
    <property type="entry name" value="Metallophos_2"/>
    <property type="match status" value="1"/>
</dbReference>
<keyword evidence="2" id="KW-0479">Metal-binding</keyword>
<keyword evidence="5" id="KW-1185">Reference proteome</keyword>
<evidence type="ECO:0000313" key="5">
    <source>
        <dbReference type="Proteomes" id="UP000677305"/>
    </source>
</evidence>
<name>A0A8J8M9J3_9FIRM</name>
<dbReference type="Gene3D" id="3.60.21.10">
    <property type="match status" value="1"/>
</dbReference>
<dbReference type="InterPro" id="IPR029052">
    <property type="entry name" value="Metallo-depent_PP-like"/>
</dbReference>
<dbReference type="EMBL" id="CP058561">
    <property type="protein sequence ID" value="QUH28610.1"/>
    <property type="molecule type" value="Genomic_DNA"/>
</dbReference>
<dbReference type="PANTHER" id="PTHR11124">
    <property type="entry name" value="VACUOLAR SORTING PROTEIN VPS29"/>
    <property type="match status" value="1"/>
</dbReference>
<dbReference type="CDD" id="cd00841">
    <property type="entry name" value="MPP_YfcE"/>
    <property type="match status" value="1"/>
</dbReference>
<dbReference type="InterPro" id="IPR024654">
    <property type="entry name" value="Calcineurin-like_PHP_lpxH"/>
</dbReference>
<evidence type="ECO:0000313" key="4">
    <source>
        <dbReference type="EMBL" id="QUH28610.1"/>
    </source>
</evidence>
<evidence type="ECO:0000256" key="2">
    <source>
        <dbReference type="RuleBase" id="RU362039"/>
    </source>
</evidence>
<dbReference type="SUPFAM" id="SSF56300">
    <property type="entry name" value="Metallo-dependent phosphatases"/>
    <property type="match status" value="1"/>
</dbReference>
<dbReference type="InterPro" id="IPR041802">
    <property type="entry name" value="MPP_YfcE"/>
</dbReference>
<dbReference type="KEGG" id="vgu:HYG85_06655"/>
<gene>
    <name evidence="4" type="ORF">HYG85_06655</name>
</gene>
<dbReference type="GO" id="GO:0046872">
    <property type="term" value="F:metal ion binding"/>
    <property type="evidence" value="ECO:0007669"/>
    <property type="project" value="UniProtKB-KW"/>
</dbReference>
<comment type="similarity">
    <text evidence="1 2">Belongs to the metallophosphoesterase superfamily. YfcE family.</text>
</comment>
<organism evidence="4 5">
    <name type="scientific">Vallitalea guaymasensis</name>
    <dbReference type="NCBI Taxonomy" id="1185412"/>
    <lineage>
        <taxon>Bacteria</taxon>
        <taxon>Bacillati</taxon>
        <taxon>Bacillota</taxon>
        <taxon>Clostridia</taxon>
        <taxon>Lachnospirales</taxon>
        <taxon>Vallitaleaceae</taxon>
        <taxon>Vallitalea</taxon>
    </lineage>
</organism>
<dbReference type="RefSeq" id="WP_113672221.1">
    <property type="nucleotide sequence ID" value="NZ_CP058561.1"/>
</dbReference>
<dbReference type="Proteomes" id="UP000677305">
    <property type="component" value="Chromosome"/>
</dbReference>
<sequence>MKILVISDTHGNLRNVIKVIKDTKDIDRIIHLGDYERDVEELEIISNVPIDFVPGNCDFNSYAPREKILDFYGLKIFITHGHYYDVKWEYDTILKAAKQKKVDLVLFGHTHVSLVENIDDITIINPGSISLPRDGKGCSFGILEIENNGKFHITIKKMEKKQKNY</sequence>
<dbReference type="OrthoDB" id="9800565at2"/>
<dbReference type="AlphaFoldDB" id="A0A8J8M9J3"/>
<evidence type="ECO:0000256" key="1">
    <source>
        <dbReference type="ARBA" id="ARBA00008950"/>
    </source>
</evidence>
<dbReference type="NCBIfam" id="TIGR00040">
    <property type="entry name" value="yfcE"/>
    <property type="match status" value="1"/>
</dbReference>
<dbReference type="InterPro" id="IPR000979">
    <property type="entry name" value="Phosphodiesterase_MJ0936/Vps29"/>
</dbReference>
<dbReference type="GO" id="GO:0016787">
    <property type="term" value="F:hydrolase activity"/>
    <property type="evidence" value="ECO:0007669"/>
    <property type="project" value="UniProtKB-UniRule"/>
</dbReference>
<accession>A0A8J8M9J3</accession>
<evidence type="ECO:0000259" key="3">
    <source>
        <dbReference type="Pfam" id="PF12850"/>
    </source>
</evidence>
<feature type="domain" description="Calcineurin-like phosphoesterase" evidence="3">
    <location>
        <begin position="1"/>
        <end position="147"/>
    </location>
</feature>
<protein>
    <recommendedName>
        <fullName evidence="2">Phosphoesterase</fullName>
        <ecNumber evidence="2">3.1.4.-</ecNumber>
    </recommendedName>
</protein>
<reference evidence="4 5" key="1">
    <citation type="submission" date="2020-07" db="EMBL/GenBank/DDBJ databases">
        <title>Vallitalea guaymasensis genome.</title>
        <authorList>
            <person name="Postec A."/>
        </authorList>
    </citation>
    <scope>NUCLEOTIDE SEQUENCE [LARGE SCALE GENOMIC DNA]</scope>
    <source>
        <strain evidence="4 5">Ra1766G1</strain>
    </source>
</reference>
<proteinExistence type="inferred from homology"/>
<dbReference type="EC" id="3.1.4.-" evidence="2"/>